<dbReference type="EC" id="4.6.1.19" evidence="5"/>
<dbReference type="Proteomes" id="UP001230253">
    <property type="component" value="Unassembled WGS sequence"/>
</dbReference>
<dbReference type="InterPro" id="IPR033130">
    <property type="entry name" value="RNase_T2_His_AS_2"/>
</dbReference>
<feature type="signal peptide" evidence="4">
    <location>
        <begin position="1"/>
        <end position="24"/>
    </location>
</feature>
<comment type="caution">
    <text evidence="5">The sequence shown here is derived from an EMBL/GenBank/DDBJ whole genome shotgun (WGS) entry which is preliminary data.</text>
</comment>
<dbReference type="GO" id="GO:0033897">
    <property type="term" value="F:ribonuclease T2 activity"/>
    <property type="evidence" value="ECO:0007669"/>
    <property type="project" value="UniProtKB-EC"/>
</dbReference>
<dbReference type="Gene3D" id="3.90.730.10">
    <property type="entry name" value="Ribonuclease T2-like"/>
    <property type="match status" value="1"/>
</dbReference>
<dbReference type="PROSITE" id="PS00531">
    <property type="entry name" value="RNASE_T2_2"/>
    <property type="match status" value="1"/>
</dbReference>
<keyword evidence="6" id="KW-1185">Reference proteome</keyword>
<reference evidence="5 6" key="1">
    <citation type="submission" date="2023-07" db="EMBL/GenBank/DDBJ databases">
        <title>Genomic Encyclopedia of Type Strains, Phase IV (KMG-IV): sequencing the most valuable type-strain genomes for metagenomic binning, comparative biology and taxonomic classification.</title>
        <authorList>
            <person name="Goeker M."/>
        </authorList>
    </citation>
    <scope>NUCLEOTIDE SEQUENCE [LARGE SCALE GENOMIC DNA]</scope>
    <source>
        <strain evidence="5 6">DSM 11549</strain>
    </source>
</reference>
<feature type="compositionally biased region" description="Low complexity" evidence="3">
    <location>
        <begin position="111"/>
        <end position="124"/>
    </location>
</feature>
<dbReference type="SUPFAM" id="SSF55895">
    <property type="entry name" value="Ribonuclease Rh-like"/>
    <property type="match status" value="1"/>
</dbReference>
<dbReference type="InterPro" id="IPR018188">
    <property type="entry name" value="RNase_T2_His_AS_1"/>
</dbReference>
<dbReference type="InterPro" id="IPR001568">
    <property type="entry name" value="RNase_T2-like"/>
</dbReference>
<dbReference type="Pfam" id="PF00445">
    <property type="entry name" value="Ribonuclease_T2"/>
    <property type="match status" value="1"/>
</dbReference>
<dbReference type="EMBL" id="JAUSUK010000001">
    <property type="protein sequence ID" value="MDQ0324431.1"/>
    <property type="molecule type" value="Genomic_DNA"/>
</dbReference>
<dbReference type="PANTHER" id="PTHR11240">
    <property type="entry name" value="RIBONUCLEASE T2"/>
    <property type="match status" value="1"/>
</dbReference>
<dbReference type="RefSeq" id="WP_307152724.1">
    <property type="nucleotide sequence ID" value="NZ_JAUSUK010000001.1"/>
</dbReference>
<feature type="chain" id="PRO_5047218152" evidence="4">
    <location>
        <begin position="25"/>
        <end position="367"/>
    </location>
</feature>
<evidence type="ECO:0000256" key="2">
    <source>
        <dbReference type="RuleBase" id="RU004328"/>
    </source>
</evidence>
<proteinExistence type="inferred from homology"/>
<protein>
    <submittedName>
        <fullName evidence="5">Ribonuclease T2</fullName>
        <ecNumber evidence="5">4.6.1.19</ecNumber>
    </submittedName>
</protein>
<organism evidence="5 6">
    <name type="scientific">Rhodopseudomonas julia</name>
    <dbReference type="NCBI Taxonomy" id="200617"/>
    <lineage>
        <taxon>Bacteria</taxon>
        <taxon>Pseudomonadati</taxon>
        <taxon>Pseudomonadota</taxon>
        <taxon>Alphaproteobacteria</taxon>
        <taxon>Hyphomicrobiales</taxon>
        <taxon>Nitrobacteraceae</taxon>
        <taxon>Rhodopseudomonas</taxon>
    </lineage>
</organism>
<dbReference type="PROSITE" id="PS00530">
    <property type="entry name" value="RNASE_T2_1"/>
    <property type="match status" value="1"/>
</dbReference>
<dbReference type="InterPro" id="IPR036430">
    <property type="entry name" value="RNase_T2-like_sf"/>
</dbReference>
<evidence type="ECO:0000313" key="5">
    <source>
        <dbReference type="EMBL" id="MDQ0324431.1"/>
    </source>
</evidence>
<keyword evidence="5" id="KW-0456">Lyase</keyword>
<feature type="region of interest" description="Disordered" evidence="3">
    <location>
        <begin position="108"/>
        <end position="128"/>
    </location>
</feature>
<dbReference type="PANTHER" id="PTHR11240:SF22">
    <property type="entry name" value="RIBONUCLEASE T2"/>
    <property type="match status" value="1"/>
</dbReference>
<sequence length="367" mass="39821">MMRKIVVLFALLCLWLGMGRPALAQQVDLEGYFIALKACEATKKKASDNPGGVRLETMRAYKMLARNDTPGTHYRVEVPGAPESEARWVPMDCGVFAPQTALVREALSPKAGAEPAQDAAGADGTPAEVESGFAPDSLGYVLAASWQPGFCKTEVGQDKPECLLLRPGRFDALHFSLHGLWPDNLSDKAIYPCYCDPGPAVSCTQNRPSAETIELDPDLLAALAVVMPGVQSGLHRHEWSKHGTCYEDDVTGDDFDSDPNEYYGESLLLMTQLNNSQVWELFARNAGKKLSRDEIEDAFDRSFGEGAGKRVIVRCDEATGDITELWISLTGRIDEKPDLAKLIEAAPPAATSSRDESCAGGLVVKVE</sequence>
<comment type="similarity">
    <text evidence="1 2">Belongs to the RNase T2 family.</text>
</comment>
<evidence type="ECO:0000256" key="3">
    <source>
        <dbReference type="SAM" id="MobiDB-lite"/>
    </source>
</evidence>
<evidence type="ECO:0000256" key="1">
    <source>
        <dbReference type="ARBA" id="ARBA00007469"/>
    </source>
</evidence>
<keyword evidence="4" id="KW-0732">Signal</keyword>
<accession>A0ABU0C1P0</accession>
<evidence type="ECO:0000256" key="4">
    <source>
        <dbReference type="SAM" id="SignalP"/>
    </source>
</evidence>
<evidence type="ECO:0000313" key="6">
    <source>
        <dbReference type="Proteomes" id="UP001230253"/>
    </source>
</evidence>
<gene>
    <name evidence="5" type="ORF">J2R99_000280</name>
</gene>
<name>A0ABU0C1P0_9BRAD</name>